<feature type="transmembrane region" description="Helical" evidence="1">
    <location>
        <begin position="111"/>
        <end position="136"/>
    </location>
</feature>
<proteinExistence type="predicted"/>
<gene>
    <name evidence="2" type="ORF">IAA55_02615</name>
</gene>
<comment type="caution">
    <text evidence="2">The sequence shown here is derived from an EMBL/GenBank/DDBJ whole genome shotgun (WGS) entry which is preliminary data.</text>
</comment>
<dbReference type="EMBL" id="DVHM01000043">
    <property type="protein sequence ID" value="HIR70156.1"/>
    <property type="molecule type" value="Genomic_DNA"/>
</dbReference>
<sequence>MSIYQHAGSDVVEQNAPWYEFLGWFLEGSFNKPEHHGFLFLAMELLLLLQILPEVNEQRLVRMSRREHWRKTWAAMGISAFAFSALFSLIQFFMTLIFIDPTVMLRSGFATVSILFFVRIFCVYMVENGVFGILYVILLRKEVAAALCTVFFMVIFYWVYERLNWGSDEGIWQTLNLMKDLRVYSAFYSDGGLDLFAYGLATVKHLLWMGLLYLGSLWIFEKRDILNGKK</sequence>
<evidence type="ECO:0000313" key="2">
    <source>
        <dbReference type="EMBL" id="HIR70156.1"/>
    </source>
</evidence>
<reference evidence="2" key="1">
    <citation type="submission" date="2020-10" db="EMBL/GenBank/DDBJ databases">
        <authorList>
            <person name="Gilroy R."/>
        </authorList>
    </citation>
    <scope>NUCLEOTIDE SEQUENCE</scope>
    <source>
        <strain evidence="2">ChiSjej5B23-6657</strain>
    </source>
</reference>
<keyword evidence="1" id="KW-0472">Membrane</keyword>
<keyword evidence="1" id="KW-0812">Transmembrane</keyword>
<accession>A0A9D1JA06</accession>
<feature type="transmembrane region" description="Helical" evidence="1">
    <location>
        <begin position="35"/>
        <end position="52"/>
    </location>
</feature>
<organism evidence="2 3">
    <name type="scientific">Candidatus Pullilachnospira gallistercoris</name>
    <dbReference type="NCBI Taxonomy" id="2840911"/>
    <lineage>
        <taxon>Bacteria</taxon>
        <taxon>Bacillati</taxon>
        <taxon>Bacillota</taxon>
        <taxon>Clostridia</taxon>
        <taxon>Lachnospirales</taxon>
        <taxon>Lachnospiraceae</taxon>
        <taxon>Lachnospiraceae incertae sedis</taxon>
        <taxon>Candidatus Pullilachnospira</taxon>
    </lineage>
</organism>
<feature type="transmembrane region" description="Helical" evidence="1">
    <location>
        <begin position="195"/>
        <end position="220"/>
    </location>
</feature>
<feature type="transmembrane region" description="Helical" evidence="1">
    <location>
        <begin position="73"/>
        <end position="99"/>
    </location>
</feature>
<keyword evidence="1" id="KW-1133">Transmembrane helix</keyword>
<evidence type="ECO:0000256" key="1">
    <source>
        <dbReference type="SAM" id="Phobius"/>
    </source>
</evidence>
<reference evidence="2" key="2">
    <citation type="journal article" date="2021" name="PeerJ">
        <title>Extensive microbial diversity within the chicken gut microbiome revealed by metagenomics and culture.</title>
        <authorList>
            <person name="Gilroy R."/>
            <person name="Ravi A."/>
            <person name="Getino M."/>
            <person name="Pursley I."/>
            <person name="Horton D.L."/>
            <person name="Alikhan N.F."/>
            <person name="Baker D."/>
            <person name="Gharbi K."/>
            <person name="Hall N."/>
            <person name="Watson M."/>
            <person name="Adriaenssens E.M."/>
            <person name="Foster-Nyarko E."/>
            <person name="Jarju S."/>
            <person name="Secka A."/>
            <person name="Antonio M."/>
            <person name="Oren A."/>
            <person name="Chaudhuri R.R."/>
            <person name="La Ragione R."/>
            <person name="Hildebrand F."/>
            <person name="Pallen M.J."/>
        </authorList>
    </citation>
    <scope>NUCLEOTIDE SEQUENCE</scope>
    <source>
        <strain evidence="2">ChiSjej5B23-6657</strain>
    </source>
</reference>
<dbReference type="Proteomes" id="UP000823912">
    <property type="component" value="Unassembled WGS sequence"/>
</dbReference>
<feature type="transmembrane region" description="Helical" evidence="1">
    <location>
        <begin position="143"/>
        <end position="160"/>
    </location>
</feature>
<evidence type="ECO:0000313" key="3">
    <source>
        <dbReference type="Proteomes" id="UP000823912"/>
    </source>
</evidence>
<name>A0A9D1JA06_9FIRM</name>
<dbReference type="AlphaFoldDB" id="A0A9D1JA06"/>
<protein>
    <submittedName>
        <fullName evidence="2">Uncharacterized protein</fullName>
    </submittedName>
</protein>